<comment type="caution">
    <text evidence="3">The sequence shown here is derived from an EMBL/GenBank/DDBJ whole genome shotgun (WGS) entry which is preliminary data.</text>
</comment>
<dbReference type="PANTHER" id="PTHR43228">
    <property type="entry name" value="TWO-COMPONENT RESPONSE REGULATOR"/>
    <property type="match status" value="1"/>
</dbReference>
<dbReference type="Pfam" id="PF00072">
    <property type="entry name" value="Response_reg"/>
    <property type="match status" value="1"/>
</dbReference>
<organism evidence="3 4">
    <name type="scientific">Leptospira brenneri</name>
    <dbReference type="NCBI Taxonomy" id="2023182"/>
    <lineage>
        <taxon>Bacteria</taxon>
        <taxon>Pseudomonadati</taxon>
        <taxon>Spirochaetota</taxon>
        <taxon>Spirochaetia</taxon>
        <taxon>Leptospirales</taxon>
        <taxon>Leptospiraceae</taxon>
        <taxon>Leptospira</taxon>
    </lineage>
</organism>
<dbReference type="InterPro" id="IPR052048">
    <property type="entry name" value="ST_Response_Regulator"/>
</dbReference>
<dbReference type="InterPro" id="IPR001789">
    <property type="entry name" value="Sig_transdc_resp-reg_receiver"/>
</dbReference>
<feature type="domain" description="Response regulatory" evidence="2">
    <location>
        <begin position="13"/>
        <end position="130"/>
    </location>
</feature>
<dbReference type="OrthoDB" id="9759232at2"/>
<sequence>MQAGIGPTGRPYQILIAENSKFQSKQLQQILESEGFKIIGVAETGKELLQMYKEHRQQIDLVTIEIFLPEVDGYAAFWDMKEMGVLPRILFISEENTPSVIKALLENGAMEYIVKPIKREKILEKIKETLLKIPKV</sequence>
<evidence type="ECO:0000313" key="3">
    <source>
        <dbReference type="EMBL" id="TGK95121.1"/>
    </source>
</evidence>
<gene>
    <name evidence="3" type="ORF">EHQ30_00270</name>
</gene>
<accession>A0A2M9Y131</accession>
<dbReference type="SUPFAM" id="SSF52172">
    <property type="entry name" value="CheY-like"/>
    <property type="match status" value="1"/>
</dbReference>
<dbReference type="InterPro" id="IPR011006">
    <property type="entry name" value="CheY-like_superfamily"/>
</dbReference>
<dbReference type="EMBL" id="RQFP01000001">
    <property type="protein sequence ID" value="TGK95121.1"/>
    <property type="molecule type" value="Genomic_DNA"/>
</dbReference>
<dbReference type="Proteomes" id="UP000297891">
    <property type="component" value="Unassembled WGS sequence"/>
</dbReference>
<keyword evidence="4" id="KW-1185">Reference proteome</keyword>
<comment type="caution">
    <text evidence="1">Lacks conserved residue(s) required for the propagation of feature annotation.</text>
</comment>
<dbReference type="AlphaFoldDB" id="A0A2M9Y131"/>
<reference evidence="3" key="1">
    <citation type="journal article" date="2019" name="PLoS Negl. Trop. Dis.">
        <title>Revisiting the worldwide diversity of Leptospira species in the environment.</title>
        <authorList>
            <person name="Vincent A.T."/>
            <person name="Schiettekatte O."/>
            <person name="Bourhy P."/>
            <person name="Veyrier F.J."/>
            <person name="Picardeau M."/>
        </authorList>
    </citation>
    <scope>NUCLEOTIDE SEQUENCE [LARGE SCALE GENOMIC DNA]</scope>
    <source>
        <strain evidence="3">201800277</strain>
    </source>
</reference>
<dbReference type="GO" id="GO:0000160">
    <property type="term" value="P:phosphorelay signal transduction system"/>
    <property type="evidence" value="ECO:0007669"/>
    <property type="project" value="InterPro"/>
</dbReference>
<evidence type="ECO:0000313" key="4">
    <source>
        <dbReference type="Proteomes" id="UP000297891"/>
    </source>
</evidence>
<protein>
    <submittedName>
        <fullName evidence="3">Response regulator</fullName>
    </submittedName>
</protein>
<dbReference type="PANTHER" id="PTHR43228:SF1">
    <property type="entry name" value="TWO-COMPONENT RESPONSE REGULATOR ARR22"/>
    <property type="match status" value="1"/>
</dbReference>
<evidence type="ECO:0000259" key="2">
    <source>
        <dbReference type="PROSITE" id="PS50110"/>
    </source>
</evidence>
<dbReference type="Gene3D" id="3.40.50.2300">
    <property type="match status" value="1"/>
</dbReference>
<dbReference type="RefSeq" id="WP_100791186.1">
    <property type="nucleotide sequence ID" value="NZ_NPDQ01000005.1"/>
</dbReference>
<dbReference type="SMART" id="SM00448">
    <property type="entry name" value="REC"/>
    <property type="match status" value="1"/>
</dbReference>
<dbReference type="PROSITE" id="PS50110">
    <property type="entry name" value="RESPONSE_REGULATORY"/>
    <property type="match status" value="1"/>
</dbReference>
<name>A0A2M9Y131_9LEPT</name>
<proteinExistence type="predicted"/>
<evidence type="ECO:0000256" key="1">
    <source>
        <dbReference type="PROSITE-ProRule" id="PRU00169"/>
    </source>
</evidence>